<name>A0A0D9XZY0_9ORYZ</name>
<evidence type="ECO:0000313" key="2">
    <source>
        <dbReference type="Proteomes" id="UP000032180"/>
    </source>
</evidence>
<evidence type="ECO:0000313" key="1">
    <source>
        <dbReference type="EnsemblPlants" id="LPERR12G11820.1"/>
    </source>
</evidence>
<accession>A0A0D9XZY0</accession>
<keyword evidence="2" id="KW-1185">Reference proteome</keyword>
<reference evidence="1" key="3">
    <citation type="submission" date="2015-04" db="UniProtKB">
        <authorList>
            <consortium name="EnsemblPlants"/>
        </authorList>
    </citation>
    <scope>IDENTIFICATION</scope>
</reference>
<reference evidence="2" key="2">
    <citation type="submission" date="2013-12" db="EMBL/GenBank/DDBJ databases">
        <authorList>
            <person name="Yu Y."/>
            <person name="Lee S."/>
            <person name="de Baynast K."/>
            <person name="Wissotski M."/>
            <person name="Liu L."/>
            <person name="Talag J."/>
            <person name="Goicoechea J."/>
            <person name="Angelova A."/>
            <person name="Jetty R."/>
            <person name="Kudrna D."/>
            <person name="Golser W."/>
            <person name="Rivera L."/>
            <person name="Zhang J."/>
            <person name="Wing R."/>
        </authorList>
    </citation>
    <scope>NUCLEOTIDE SEQUENCE</scope>
</reference>
<proteinExistence type="predicted"/>
<reference evidence="1 2" key="1">
    <citation type="submission" date="2012-08" db="EMBL/GenBank/DDBJ databases">
        <title>Oryza genome evolution.</title>
        <authorList>
            <person name="Wing R.A."/>
        </authorList>
    </citation>
    <scope>NUCLEOTIDE SEQUENCE</scope>
</reference>
<dbReference type="AlphaFoldDB" id="A0A0D9XZY0"/>
<dbReference type="HOGENOM" id="CLU_2743654_0_0_1"/>
<dbReference type="Proteomes" id="UP000032180">
    <property type="component" value="Chromosome 12"/>
</dbReference>
<dbReference type="EnsemblPlants" id="LPERR12G11820.1">
    <property type="protein sequence ID" value="LPERR12G11820.1"/>
    <property type="gene ID" value="LPERR12G11820"/>
</dbReference>
<protein>
    <submittedName>
        <fullName evidence="1">Uncharacterized protein</fullName>
    </submittedName>
</protein>
<sequence>MPSPLPHHLVVRDRFLYGLDVQMECKSSRLLCPVLYRNQLTPPPFFLSRYYDHNQHREQRSDLDKVYWLNT</sequence>
<dbReference type="Gramene" id="LPERR12G11820.1">
    <property type="protein sequence ID" value="LPERR12G11820.1"/>
    <property type="gene ID" value="LPERR12G11820"/>
</dbReference>
<organism evidence="1 2">
    <name type="scientific">Leersia perrieri</name>
    <dbReference type="NCBI Taxonomy" id="77586"/>
    <lineage>
        <taxon>Eukaryota</taxon>
        <taxon>Viridiplantae</taxon>
        <taxon>Streptophyta</taxon>
        <taxon>Embryophyta</taxon>
        <taxon>Tracheophyta</taxon>
        <taxon>Spermatophyta</taxon>
        <taxon>Magnoliopsida</taxon>
        <taxon>Liliopsida</taxon>
        <taxon>Poales</taxon>
        <taxon>Poaceae</taxon>
        <taxon>BOP clade</taxon>
        <taxon>Oryzoideae</taxon>
        <taxon>Oryzeae</taxon>
        <taxon>Oryzinae</taxon>
        <taxon>Leersia</taxon>
    </lineage>
</organism>